<keyword evidence="4" id="KW-0788">Thiol protease</keyword>
<dbReference type="Proteomes" id="UP000187194">
    <property type="component" value="Unassembled WGS sequence"/>
</dbReference>
<dbReference type="PROSITE" id="PS51935">
    <property type="entry name" value="NLPC_P60"/>
    <property type="match status" value="1"/>
</dbReference>
<reference evidence="6 8" key="1">
    <citation type="submission" date="2015-11" db="EMBL/GenBank/DDBJ databases">
        <title>Expanding the genomic diversity of Burkholderia species for the development of highly accurate diagnostics.</title>
        <authorList>
            <person name="Sahl J."/>
            <person name="Keim P."/>
            <person name="Wagner D."/>
        </authorList>
    </citation>
    <scope>NUCLEOTIDE SEQUENCE [LARGE SCALE GENOMIC DNA]</scope>
    <source>
        <strain evidence="6 8">RF32-BP4</strain>
    </source>
</reference>
<dbReference type="Proteomes" id="UP000065521">
    <property type="component" value="Unassembled WGS sequence"/>
</dbReference>
<accession>A0A117Y003</accession>
<proteinExistence type="inferred from homology"/>
<gene>
    <name evidence="7" type="ORF">BW685_21765</name>
    <name evidence="6" type="ORF">WI38_17100</name>
</gene>
<feature type="domain" description="NlpC/P60" evidence="5">
    <location>
        <begin position="30"/>
        <end position="177"/>
    </location>
</feature>
<dbReference type="SUPFAM" id="SSF54001">
    <property type="entry name" value="Cysteine proteinases"/>
    <property type="match status" value="1"/>
</dbReference>
<dbReference type="EMBL" id="LOTN01000034">
    <property type="protein sequence ID" value="KUZ89848.1"/>
    <property type="molecule type" value="Genomic_DNA"/>
</dbReference>
<reference evidence="7 9" key="2">
    <citation type="submission" date="2017-01" db="EMBL/GenBank/DDBJ databases">
        <title>Phylogeographic, genomic and meropenem susceptibility analysis of Burkholderia ubonensis.</title>
        <authorList>
            <person name="Price E.P."/>
            <person name="Sarovich D.S."/>
            <person name="Webb J.R."/>
            <person name="Hall C.M."/>
            <person name="Sahl J.W."/>
            <person name="Kaestli M."/>
            <person name="Mayo M."/>
            <person name="Harrington G."/>
            <person name="Baker A.L."/>
            <person name="Sidak-Loftis L.C."/>
            <person name="Lummis M."/>
            <person name="Schupp J.M."/>
            <person name="Gillece J.D."/>
            <person name="Tuanyok A."/>
            <person name="Warner J."/>
            <person name="Busch J.D."/>
            <person name="Keim P."/>
            <person name="Currie B.J."/>
            <person name="Wagner D.M."/>
        </authorList>
    </citation>
    <scope>NUCLEOTIDE SEQUENCE [LARGE SCALE GENOMIC DNA]</scope>
    <source>
        <strain evidence="7 9">A21</strain>
    </source>
</reference>
<evidence type="ECO:0000256" key="2">
    <source>
        <dbReference type="ARBA" id="ARBA00022670"/>
    </source>
</evidence>
<evidence type="ECO:0000313" key="6">
    <source>
        <dbReference type="EMBL" id="KUZ89848.1"/>
    </source>
</evidence>
<organism evidence="6 8">
    <name type="scientific">Burkholderia ubonensis</name>
    <dbReference type="NCBI Taxonomy" id="101571"/>
    <lineage>
        <taxon>Bacteria</taxon>
        <taxon>Pseudomonadati</taxon>
        <taxon>Pseudomonadota</taxon>
        <taxon>Betaproteobacteria</taxon>
        <taxon>Burkholderiales</taxon>
        <taxon>Burkholderiaceae</taxon>
        <taxon>Burkholderia</taxon>
        <taxon>Burkholderia cepacia complex</taxon>
    </lineage>
</organism>
<dbReference type="RefSeq" id="WP_059617835.1">
    <property type="nucleotide sequence ID" value="NZ_LOTK01000044.1"/>
</dbReference>
<evidence type="ECO:0000313" key="9">
    <source>
        <dbReference type="Proteomes" id="UP000187194"/>
    </source>
</evidence>
<dbReference type="InterPro" id="IPR038765">
    <property type="entry name" value="Papain-like_cys_pep_sf"/>
</dbReference>
<keyword evidence="3" id="KW-0378">Hydrolase</keyword>
<evidence type="ECO:0000313" key="8">
    <source>
        <dbReference type="Proteomes" id="UP000065521"/>
    </source>
</evidence>
<evidence type="ECO:0000256" key="1">
    <source>
        <dbReference type="ARBA" id="ARBA00007074"/>
    </source>
</evidence>
<sequence length="186" mass="20823">MDPVTLSSSATSDTAITAGKDCTAGRFITEDEGWKVVNVAATWEGTPYRKVGAASEKSVLGDCSGSTNKIYVEAGFPYPYQTTASFAAFARTTNRFRKIDPAKQKLQAGDVLLWDGHMAIYAPFTPDSPKYDGNLYKRGQKKYNNMYTAFNDRTHHPYGPYNIEVFRSDPYTVYRYYILPTAKDCK</sequence>
<dbReference type="Gene3D" id="3.90.1720.10">
    <property type="entry name" value="endopeptidase domain like (from Nostoc punctiforme)"/>
    <property type="match status" value="1"/>
</dbReference>
<protein>
    <recommendedName>
        <fullName evidence="5">NlpC/P60 domain-containing protein</fullName>
    </recommendedName>
</protein>
<dbReference type="GO" id="GO:0006508">
    <property type="term" value="P:proteolysis"/>
    <property type="evidence" value="ECO:0007669"/>
    <property type="project" value="UniProtKB-KW"/>
</dbReference>
<dbReference type="GO" id="GO:0008234">
    <property type="term" value="F:cysteine-type peptidase activity"/>
    <property type="evidence" value="ECO:0007669"/>
    <property type="project" value="UniProtKB-KW"/>
</dbReference>
<evidence type="ECO:0000256" key="4">
    <source>
        <dbReference type="ARBA" id="ARBA00022807"/>
    </source>
</evidence>
<comment type="caution">
    <text evidence="6">The sequence shown here is derived from an EMBL/GenBank/DDBJ whole genome shotgun (WGS) entry which is preliminary data.</text>
</comment>
<dbReference type="AlphaFoldDB" id="A0A117Y003"/>
<evidence type="ECO:0000313" key="7">
    <source>
        <dbReference type="EMBL" id="OMG71061.1"/>
    </source>
</evidence>
<dbReference type="EMBL" id="MTJZ01000034">
    <property type="protein sequence ID" value="OMG71061.1"/>
    <property type="molecule type" value="Genomic_DNA"/>
</dbReference>
<evidence type="ECO:0000259" key="5">
    <source>
        <dbReference type="PROSITE" id="PS51935"/>
    </source>
</evidence>
<evidence type="ECO:0000256" key="3">
    <source>
        <dbReference type="ARBA" id="ARBA00022801"/>
    </source>
</evidence>
<keyword evidence="2" id="KW-0645">Protease</keyword>
<dbReference type="InterPro" id="IPR000064">
    <property type="entry name" value="NLP_P60_dom"/>
</dbReference>
<comment type="similarity">
    <text evidence="1">Belongs to the peptidase C40 family.</text>
</comment>
<name>A0A117Y003_9BURK</name>